<dbReference type="SMR" id="A0A516IIY7"/>
<dbReference type="PANTHER" id="PTHR48048:SF30">
    <property type="entry name" value="GLYCOSYLTRANSFERASE"/>
    <property type="match status" value="1"/>
</dbReference>
<dbReference type="EMBL" id="MH414913">
    <property type="protein sequence ID" value="QDP16269.1"/>
    <property type="molecule type" value="mRNA"/>
</dbReference>
<dbReference type="PROSITE" id="PS00375">
    <property type="entry name" value="UDPGT"/>
    <property type="match status" value="1"/>
</dbReference>
<evidence type="ECO:0000256" key="3">
    <source>
        <dbReference type="ARBA" id="ARBA00022679"/>
    </source>
</evidence>
<dbReference type="Gene3D" id="3.40.50.2000">
    <property type="entry name" value="Glycogen Phosphorylase B"/>
    <property type="match status" value="2"/>
</dbReference>
<dbReference type="SUPFAM" id="SSF53756">
    <property type="entry name" value="UDP-Glycosyltransferase/glycogen phosphorylase"/>
    <property type="match status" value="1"/>
</dbReference>
<dbReference type="InterPro" id="IPR002213">
    <property type="entry name" value="UDP_glucos_trans"/>
</dbReference>
<sequence length="491" mass="54067">MQEDKFTYSHTHREVSMAAIVLYPTTGMGHLISMVELGKLILTHHPSFTVNILLPTAPYATGSTAQYISAVSTTNPSIIFHHLPPVSLPLDPASYSCVEALTFDLIRLNNPNVHTAIQSISQTSTVHALILDFFCNAALDVATELDVPAYFFLTSGASFLALFCHFPTIDRSTNKNFKDLETTVNLPYLPPIPLSHMPEPMLEKDTTEYAGFIDCSVGLSKSTGIIVNTFSTLEPKAVKALADGVCNPDGPTPPVFCIGPLIVTNRQIGNEGDDKVLGSECLTWLDKQPSQSIVFLCFGSLGLLSKEQLREIAIGLEKSGQRFLWVVRNPPSEDKKQRFLTQPDPDLNSLFSDGFLDRTKERGLVVKRWAPQVAVLNHEAVGGFVTHCGWNSVLESVCAGIPMVAWPLYAEQKFNKALLVEELKLALPMNESETGFVSATEVEKRVRELMESEEGNSLRERVTAKRNEAMKAMEEGGSSRVALAKLVEQWK</sequence>
<keyword evidence="2 4" id="KW-0328">Glycosyltransferase</keyword>
<keyword evidence="3 4" id="KW-0808">Transferase</keyword>
<dbReference type="PANTHER" id="PTHR48048">
    <property type="entry name" value="GLYCOSYLTRANSFERASE"/>
    <property type="match status" value="1"/>
</dbReference>
<dbReference type="InterPro" id="IPR035595">
    <property type="entry name" value="UDP_glycos_trans_CS"/>
</dbReference>
<dbReference type="CDD" id="cd03784">
    <property type="entry name" value="GT1_Gtf-like"/>
    <property type="match status" value="1"/>
</dbReference>
<evidence type="ECO:0000256" key="1">
    <source>
        <dbReference type="ARBA" id="ARBA00009995"/>
    </source>
</evidence>
<dbReference type="InterPro" id="IPR050481">
    <property type="entry name" value="UDP-glycosyltransf_plant"/>
</dbReference>
<dbReference type="EC" id="2.4.1.-" evidence="5"/>
<dbReference type="Pfam" id="PF00201">
    <property type="entry name" value="UDPGT"/>
    <property type="match status" value="1"/>
</dbReference>
<gene>
    <name evidence="6" type="primary">UGT</name>
</gene>
<dbReference type="AlphaFoldDB" id="A0A516IIY7"/>
<evidence type="ECO:0000313" key="6">
    <source>
        <dbReference type="EMBL" id="QDP16269.1"/>
    </source>
</evidence>
<organism evidence="6">
    <name type="scientific">Tripterygium wilfordii</name>
    <name type="common">Thunder God vine</name>
    <dbReference type="NCBI Taxonomy" id="458696"/>
    <lineage>
        <taxon>Eukaryota</taxon>
        <taxon>Viridiplantae</taxon>
        <taxon>Streptophyta</taxon>
        <taxon>Embryophyta</taxon>
        <taxon>Tracheophyta</taxon>
        <taxon>Spermatophyta</taxon>
        <taxon>Magnoliopsida</taxon>
        <taxon>eudicotyledons</taxon>
        <taxon>Gunneridae</taxon>
        <taxon>Pentapetalae</taxon>
        <taxon>rosids</taxon>
        <taxon>fabids</taxon>
        <taxon>Celastrales</taxon>
        <taxon>Celastraceae</taxon>
        <taxon>Tripterygium</taxon>
    </lineage>
</organism>
<protein>
    <recommendedName>
        <fullName evidence="5">Glycosyltransferase</fullName>
        <ecNumber evidence="5">2.4.1.-</ecNumber>
    </recommendedName>
</protein>
<reference evidence="6" key="1">
    <citation type="journal article" date="2019" name="Phytochemistry">
        <title>A specific UDP-glucosyltransferase catalyzes the formation of triptophenolide glucoside from Tripterygium wilfordii Hook. f.</title>
        <authorList>
            <person name="Ma B."/>
            <person name="Liu X."/>
            <person name="Lu Y."/>
            <person name="Ma X."/>
            <person name="Wu X."/>
            <person name="Wang X."/>
            <person name="Jia M."/>
            <person name="Su P."/>
            <person name="Tong Y."/>
            <person name="Guan H."/>
            <person name="Jiang Z."/>
            <person name="Gao J."/>
            <person name="Huang L."/>
            <person name="Gao W."/>
        </authorList>
    </citation>
    <scope>NUCLEOTIDE SEQUENCE</scope>
</reference>
<evidence type="ECO:0000256" key="2">
    <source>
        <dbReference type="ARBA" id="ARBA00022676"/>
    </source>
</evidence>
<dbReference type="GO" id="GO:0035251">
    <property type="term" value="F:UDP-glucosyltransferase activity"/>
    <property type="evidence" value="ECO:0007669"/>
    <property type="project" value="InterPro"/>
</dbReference>
<proteinExistence type="evidence at transcript level"/>
<dbReference type="FunFam" id="3.40.50.2000:FF:000095">
    <property type="entry name" value="Glycosyltransferase"/>
    <property type="match status" value="1"/>
</dbReference>
<dbReference type="FunFam" id="3.40.50.2000:FF:000020">
    <property type="entry name" value="Glycosyltransferase"/>
    <property type="match status" value="1"/>
</dbReference>
<evidence type="ECO:0000256" key="4">
    <source>
        <dbReference type="RuleBase" id="RU003718"/>
    </source>
</evidence>
<accession>A0A516IIY7</accession>
<comment type="similarity">
    <text evidence="1 4">Belongs to the UDP-glycosyltransferase family.</text>
</comment>
<name>A0A516IIY7_TRIWF</name>
<evidence type="ECO:0000256" key="5">
    <source>
        <dbReference type="RuleBase" id="RU362057"/>
    </source>
</evidence>